<organism evidence="1 2">
    <name type="scientific">Sinorhizobium meliloti (strain SM11)</name>
    <dbReference type="NCBI Taxonomy" id="707241"/>
    <lineage>
        <taxon>Bacteria</taxon>
        <taxon>Pseudomonadati</taxon>
        <taxon>Pseudomonadota</taxon>
        <taxon>Alphaproteobacteria</taxon>
        <taxon>Hyphomicrobiales</taxon>
        <taxon>Rhizobiaceae</taxon>
        <taxon>Sinorhizobium/Ensifer group</taxon>
        <taxon>Sinorhizobium</taxon>
    </lineage>
</organism>
<dbReference type="HOGENOM" id="CLU_3398495_0_0_5"/>
<name>F7X5D8_SINMM</name>
<dbReference type="Proteomes" id="UP000009045">
    <property type="component" value="Chromosome"/>
</dbReference>
<gene>
    <name evidence="1" type="ordered locus">SM11_chr1301</name>
</gene>
<dbReference type="KEGG" id="smx:SM11_chr1301"/>
<dbReference type="EMBL" id="CP001830">
    <property type="protein sequence ID" value="AEH78578.1"/>
    <property type="molecule type" value="Genomic_DNA"/>
</dbReference>
<sequence>MLKLSRTSPSFCSEKTIRLDMLVRGGSIESI</sequence>
<evidence type="ECO:0000313" key="1">
    <source>
        <dbReference type="EMBL" id="AEH78578.1"/>
    </source>
</evidence>
<reference evidence="1 2" key="1">
    <citation type="journal article" date="2011" name="J. Biotechnol.">
        <title>The complete genome sequence of the dominant Sinorhizobium meliloti field isolate SM11 extends the S. meliloti pan-genome.</title>
        <authorList>
            <person name="Schneiker-Bekel S."/>
            <person name="Wibberg D."/>
            <person name="Bekel T."/>
            <person name="Blom J."/>
            <person name="Linke B."/>
            <person name="Neuweger H."/>
            <person name="Stiens M."/>
            <person name="Vorholter F.J."/>
            <person name="Weidner S."/>
            <person name="Goesmann A."/>
            <person name="Puhler A."/>
            <person name="Schluter A."/>
        </authorList>
    </citation>
    <scope>NUCLEOTIDE SEQUENCE [LARGE SCALE GENOMIC DNA]</scope>
    <source>
        <strain evidence="1 2">SM11</strain>
    </source>
</reference>
<protein>
    <submittedName>
        <fullName evidence="1">Uncharacterized protein</fullName>
    </submittedName>
</protein>
<evidence type="ECO:0000313" key="2">
    <source>
        <dbReference type="Proteomes" id="UP000009045"/>
    </source>
</evidence>
<accession>F7X5D8</accession>
<dbReference type="AlphaFoldDB" id="F7X5D8"/>
<proteinExistence type="predicted"/>